<protein>
    <recommendedName>
        <fullName evidence="6">Ankyrin repeat protein</fullName>
    </recommendedName>
</protein>
<dbReference type="EMBL" id="CAXITT010000519">
    <property type="protein sequence ID" value="CAL1543008.1"/>
    <property type="molecule type" value="Genomic_DNA"/>
</dbReference>
<reference evidence="4 5" key="1">
    <citation type="submission" date="2024-04" db="EMBL/GenBank/DDBJ databases">
        <authorList>
            <consortium name="Genoscope - CEA"/>
            <person name="William W."/>
        </authorList>
    </citation>
    <scope>NUCLEOTIDE SEQUENCE [LARGE SCALE GENOMIC DNA]</scope>
</reference>
<dbReference type="InterPro" id="IPR036770">
    <property type="entry name" value="Ankyrin_rpt-contain_sf"/>
</dbReference>
<dbReference type="Pfam" id="PF12796">
    <property type="entry name" value="Ank_2"/>
    <property type="match status" value="2"/>
</dbReference>
<dbReference type="SUPFAM" id="SSF48403">
    <property type="entry name" value="Ankyrin repeat"/>
    <property type="match status" value="1"/>
</dbReference>
<dbReference type="InterPro" id="IPR050745">
    <property type="entry name" value="Multifunctional_regulatory"/>
</dbReference>
<evidence type="ECO:0000256" key="1">
    <source>
        <dbReference type="ARBA" id="ARBA00022737"/>
    </source>
</evidence>
<dbReference type="Proteomes" id="UP001497497">
    <property type="component" value="Unassembled WGS sequence"/>
</dbReference>
<name>A0AAV2IB01_LYMST</name>
<organism evidence="4 5">
    <name type="scientific">Lymnaea stagnalis</name>
    <name type="common">Great pond snail</name>
    <name type="synonym">Helix stagnalis</name>
    <dbReference type="NCBI Taxonomy" id="6523"/>
    <lineage>
        <taxon>Eukaryota</taxon>
        <taxon>Metazoa</taxon>
        <taxon>Spiralia</taxon>
        <taxon>Lophotrochozoa</taxon>
        <taxon>Mollusca</taxon>
        <taxon>Gastropoda</taxon>
        <taxon>Heterobranchia</taxon>
        <taxon>Euthyneura</taxon>
        <taxon>Panpulmonata</taxon>
        <taxon>Hygrophila</taxon>
        <taxon>Lymnaeoidea</taxon>
        <taxon>Lymnaeidae</taxon>
        <taxon>Lymnaea</taxon>
    </lineage>
</organism>
<evidence type="ECO:0000313" key="4">
    <source>
        <dbReference type="EMBL" id="CAL1543008.1"/>
    </source>
</evidence>
<feature type="non-terminal residue" evidence="4">
    <location>
        <position position="425"/>
    </location>
</feature>
<dbReference type="SMART" id="SM00248">
    <property type="entry name" value="ANK"/>
    <property type="match status" value="5"/>
</dbReference>
<evidence type="ECO:0000256" key="3">
    <source>
        <dbReference type="PROSITE-ProRule" id="PRU00023"/>
    </source>
</evidence>
<keyword evidence="1" id="KW-0677">Repeat</keyword>
<feature type="repeat" description="ANK" evidence="3">
    <location>
        <begin position="139"/>
        <end position="170"/>
    </location>
</feature>
<dbReference type="PROSITE" id="PS50297">
    <property type="entry name" value="ANK_REP_REGION"/>
    <property type="match status" value="1"/>
</dbReference>
<comment type="caution">
    <text evidence="4">The sequence shown here is derived from an EMBL/GenBank/DDBJ whole genome shotgun (WGS) entry which is preliminary data.</text>
</comment>
<dbReference type="InterPro" id="IPR002110">
    <property type="entry name" value="Ankyrin_rpt"/>
</dbReference>
<feature type="repeat" description="ANK" evidence="3">
    <location>
        <begin position="72"/>
        <end position="105"/>
    </location>
</feature>
<dbReference type="PANTHER" id="PTHR24189">
    <property type="entry name" value="MYOTROPHIN"/>
    <property type="match status" value="1"/>
</dbReference>
<accession>A0AAV2IB01</accession>
<evidence type="ECO:0000313" key="5">
    <source>
        <dbReference type="Proteomes" id="UP001497497"/>
    </source>
</evidence>
<proteinExistence type="predicted"/>
<evidence type="ECO:0008006" key="6">
    <source>
        <dbReference type="Google" id="ProtNLM"/>
    </source>
</evidence>
<gene>
    <name evidence="4" type="ORF">GSLYS_00016542001</name>
</gene>
<keyword evidence="2 3" id="KW-0040">ANK repeat</keyword>
<sequence>MNAVDLNTIKYLLKNGADVNKSRALINAISETYFQSVSEKHNITEEKCFQYVEKIVKTLIASGADVKSVDYRGKTALLCAAGVSGAKNILQCLLASGSKVNHVDSDNNSALYIAVAENCFENATMLIKSGAVVNQRCRSDLTPLHKAVKISEAMVRLLLENNANVNVSEKNGITPLLKSIGDDDNSEVIVDLLIQAGASINHQNIFGESALMKAAGNMFSSLSFKLLLRAHANVNIVNKGTGSPKTALSIVLNKWHHSDLSQSFATDLLDHGATIQHLVPGVIHRLIAVNGETLVKRLISQGLGPGDLHLTYLPVDWPVAMPVSPFAIALVTDNTPLIDYFIDTWYFTRGDLSILSGNPQILHYVEDVTWNGHAILSDIISQPLSLATLAFVHVSSAIGCGADRVARVKKTELPVLLQEKLLFHN</sequence>
<dbReference type="AlphaFoldDB" id="A0AAV2IB01"/>
<evidence type="ECO:0000256" key="2">
    <source>
        <dbReference type="ARBA" id="ARBA00023043"/>
    </source>
</evidence>
<dbReference type="Gene3D" id="1.25.40.20">
    <property type="entry name" value="Ankyrin repeat-containing domain"/>
    <property type="match status" value="2"/>
</dbReference>
<dbReference type="PROSITE" id="PS50088">
    <property type="entry name" value="ANK_REPEAT"/>
    <property type="match status" value="3"/>
</dbReference>
<feature type="repeat" description="ANK" evidence="3">
    <location>
        <begin position="171"/>
        <end position="205"/>
    </location>
</feature>
<keyword evidence="5" id="KW-1185">Reference proteome</keyword>